<gene>
    <name evidence="3" type="ORF">A4X13_0g1395</name>
</gene>
<keyword evidence="1" id="KW-0833">Ubl conjugation pathway</keyword>
<evidence type="ECO:0000256" key="2">
    <source>
        <dbReference type="SAM" id="MobiDB-lite"/>
    </source>
</evidence>
<feature type="region of interest" description="Disordered" evidence="2">
    <location>
        <begin position="32"/>
        <end position="100"/>
    </location>
</feature>
<feature type="compositionally biased region" description="Polar residues" evidence="2">
    <location>
        <begin position="119"/>
        <end position="135"/>
    </location>
</feature>
<dbReference type="Gene3D" id="1.10.418.20">
    <property type="match status" value="1"/>
</dbReference>
<dbReference type="GO" id="GO:0005634">
    <property type="term" value="C:nucleus"/>
    <property type="evidence" value="ECO:0007669"/>
    <property type="project" value="TreeGrafter"/>
</dbReference>
<organism evidence="3 4">
    <name type="scientific">Tilletia indica</name>
    <dbReference type="NCBI Taxonomy" id="43049"/>
    <lineage>
        <taxon>Eukaryota</taxon>
        <taxon>Fungi</taxon>
        <taxon>Dikarya</taxon>
        <taxon>Basidiomycota</taxon>
        <taxon>Ustilaginomycotina</taxon>
        <taxon>Exobasidiomycetes</taxon>
        <taxon>Tilletiales</taxon>
        <taxon>Tilletiaceae</taxon>
        <taxon>Tilletia</taxon>
    </lineage>
</organism>
<dbReference type="InterPro" id="IPR051947">
    <property type="entry name" value="Sentrin-specific_protease"/>
</dbReference>
<dbReference type="Proteomes" id="UP000077521">
    <property type="component" value="Unassembled WGS sequence"/>
</dbReference>
<feature type="compositionally biased region" description="Low complexity" evidence="2">
    <location>
        <begin position="757"/>
        <end position="771"/>
    </location>
</feature>
<dbReference type="EMBL" id="LWDF02000054">
    <property type="protein sequence ID" value="KAE8258869.1"/>
    <property type="molecule type" value="Genomic_DNA"/>
</dbReference>
<proteinExistence type="predicted"/>
<feature type="compositionally biased region" description="Polar residues" evidence="2">
    <location>
        <begin position="69"/>
        <end position="84"/>
    </location>
</feature>
<evidence type="ECO:0008006" key="5">
    <source>
        <dbReference type="Google" id="ProtNLM"/>
    </source>
</evidence>
<feature type="compositionally biased region" description="Polar residues" evidence="2">
    <location>
        <begin position="443"/>
        <end position="454"/>
    </location>
</feature>
<dbReference type="GO" id="GO:0005737">
    <property type="term" value="C:cytoplasm"/>
    <property type="evidence" value="ECO:0007669"/>
    <property type="project" value="TreeGrafter"/>
</dbReference>
<protein>
    <recommendedName>
        <fullName evidence="5">Ubiquitin-like protease family profile domain-containing protein</fullName>
    </recommendedName>
</protein>
<reference evidence="3" key="1">
    <citation type="submission" date="2016-04" db="EMBL/GenBank/DDBJ databases">
        <authorList>
            <person name="Nguyen H.D."/>
            <person name="Samba Siva P."/>
            <person name="Cullis J."/>
            <person name="Levesque C.A."/>
            <person name="Hambleton S."/>
        </authorList>
    </citation>
    <scope>NUCLEOTIDE SEQUENCE</scope>
    <source>
        <strain evidence="3">DAOMC 236416</strain>
    </source>
</reference>
<dbReference type="PANTHER" id="PTHR46896:SF3">
    <property type="entry name" value="FI06413P-RELATED"/>
    <property type="match status" value="1"/>
</dbReference>
<comment type="caution">
    <text evidence="3">The sequence shown here is derived from an EMBL/GenBank/DDBJ whole genome shotgun (WGS) entry which is preliminary data.</text>
</comment>
<dbReference type="PANTHER" id="PTHR46896">
    <property type="entry name" value="SENTRIN-SPECIFIC PROTEASE"/>
    <property type="match status" value="1"/>
</dbReference>
<keyword evidence="4" id="KW-1185">Reference proteome</keyword>
<dbReference type="AlphaFoldDB" id="A0A177TH88"/>
<feature type="compositionally biased region" description="Low complexity" evidence="2">
    <location>
        <begin position="382"/>
        <end position="396"/>
    </location>
</feature>
<feature type="compositionally biased region" description="Basic and acidic residues" evidence="2">
    <location>
        <begin position="52"/>
        <end position="68"/>
    </location>
</feature>
<feature type="compositionally biased region" description="Low complexity" evidence="2">
    <location>
        <begin position="32"/>
        <end position="47"/>
    </location>
</feature>
<dbReference type="Gene3D" id="3.30.310.130">
    <property type="entry name" value="Ubiquitin-related"/>
    <property type="match status" value="1"/>
</dbReference>
<feature type="region of interest" description="Disordered" evidence="2">
    <location>
        <begin position="325"/>
        <end position="460"/>
    </location>
</feature>
<dbReference type="GO" id="GO:0016926">
    <property type="term" value="P:protein desumoylation"/>
    <property type="evidence" value="ECO:0007669"/>
    <property type="project" value="TreeGrafter"/>
</dbReference>
<evidence type="ECO:0000313" key="3">
    <source>
        <dbReference type="EMBL" id="KAE8258869.1"/>
    </source>
</evidence>
<evidence type="ECO:0000313" key="4">
    <source>
        <dbReference type="Proteomes" id="UP000077521"/>
    </source>
</evidence>
<feature type="region of interest" description="Disordered" evidence="2">
    <location>
        <begin position="114"/>
        <end position="152"/>
    </location>
</feature>
<evidence type="ECO:0000256" key="1">
    <source>
        <dbReference type="ARBA" id="ARBA00022786"/>
    </source>
</evidence>
<feature type="compositionally biased region" description="Polar residues" evidence="2">
    <location>
        <begin position="402"/>
        <end position="411"/>
    </location>
</feature>
<name>A0A177TH88_9BASI</name>
<feature type="region of interest" description="Disordered" evidence="2">
    <location>
        <begin position="677"/>
        <end position="821"/>
    </location>
</feature>
<reference evidence="3" key="2">
    <citation type="journal article" date="2019" name="IMA Fungus">
        <title>Genome sequencing and comparison of five Tilletia species to identify candidate genes for the detection of regulated species infecting wheat.</title>
        <authorList>
            <person name="Nguyen H.D.T."/>
            <person name="Sultana T."/>
            <person name="Kesanakurti P."/>
            <person name="Hambleton S."/>
        </authorList>
    </citation>
    <scope>NUCLEOTIDE SEQUENCE</scope>
    <source>
        <strain evidence="3">DAOMC 236416</strain>
    </source>
</reference>
<dbReference type="GO" id="GO:0070139">
    <property type="term" value="F:SUMO-specific endopeptidase activity"/>
    <property type="evidence" value="ECO:0007669"/>
    <property type="project" value="TreeGrafter"/>
</dbReference>
<dbReference type="SUPFAM" id="SSF54001">
    <property type="entry name" value="Cysteine proteinases"/>
    <property type="match status" value="1"/>
</dbReference>
<sequence length="821" mass="88432">MPGLPSSGSKDGPLTQEEMREWRLKLKRIRASSASARRSLDLASRLLQKNETLVDRLASRLEKADELPTSRQRSNASKAGQTGEKSAASGGVANGKEPNSKVNRSMAMWDALYGMPNGPTKTTPSDVSTEVPSTSATGDGGKGKGRATGEITDEDGFDWRTIVDFASRPNPRLPVLCQKPALRASAASRANDKAIKSPARVTWADTHDNGPLFTWPLGGGPGAKSLFRSDVSLLEHGEPLTVSLIEFGLAHMLDQKRDEGEAGRKLADAIEVYSPIVKTRNGRLQLPIGDSDVFGKDYIIVPLSNDRRWSVAIIVHPALVLKLKSHQQSHEQSNPTQRSQRHNFRLPDSDDENEDQGTSKSASTMKRKRVTFVEEITDSGDSSSSLSSAPELLPAPKRGRTLSGTARQSGRQPERAAPLQSQKVISLVEASDEESGPALGKSEGSQTEKNSVQDGNKGGFDPNIPTIIFFGSKSDWPRASRVSLSRHLQFKAMSKRRTQLEDLGLTWDGRGPQSRKEAADQLVDCNLIDAIVPEPPSWCDAGVYLLHYVRSFFSDPRHFEELIVNQFKEGVLYRQNHVKEEWRAAEGSTQRQFWQDIIKQRAKEWEEEQRRRAEKEMGKDKERLAEFAGMDGVEGAPAAGPSTRPSAGGVMVATGGEPSGSGPTMKGSAEVGVVESLGGTPVTGMTTKRQEEVAVVENGGTSLSLGPPKKHPAEVPRVENGLANLSLGPPKERPADVQAVESAGPTSSAPRSMAKVSETLSSSFDSTISTSVQPLGLAPATSAPEPAPADPRVEIGQGLRTSGRNLGISIKGVGRRLASNG</sequence>
<dbReference type="InterPro" id="IPR038765">
    <property type="entry name" value="Papain-like_cys_pep_sf"/>
</dbReference>
<accession>A0A177TH88</accession>